<dbReference type="OrthoDB" id="6505174at2759"/>
<dbReference type="InterPro" id="IPR010255">
    <property type="entry name" value="Haem_peroxidase_sf"/>
</dbReference>
<feature type="binding site" description="axial binding residue" evidence="6">
    <location>
        <position position="420"/>
    </location>
    <ligand>
        <name>heme b</name>
        <dbReference type="ChEBI" id="CHEBI:60344"/>
    </ligand>
    <ligandPart>
        <name>Fe</name>
        <dbReference type="ChEBI" id="CHEBI:18248"/>
    </ligandPart>
</feature>
<proteinExistence type="predicted"/>
<dbReference type="GO" id="GO:0005576">
    <property type="term" value="C:extracellular region"/>
    <property type="evidence" value="ECO:0007669"/>
    <property type="project" value="UniProtKB-SubCell"/>
</dbReference>
<evidence type="ECO:0000256" key="1">
    <source>
        <dbReference type="ARBA" id="ARBA00004613"/>
    </source>
</evidence>
<dbReference type="EMBL" id="HACA01000253">
    <property type="protein sequence ID" value="CDW17614.1"/>
    <property type="molecule type" value="Transcribed_RNA"/>
</dbReference>
<organism evidence="8">
    <name type="scientific">Lepeophtheirus salmonis</name>
    <name type="common">Salmon louse</name>
    <name type="synonym">Caligus salmonis</name>
    <dbReference type="NCBI Taxonomy" id="72036"/>
    <lineage>
        <taxon>Eukaryota</taxon>
        <taxon>Metazoa</taxon>
        <taxon>Ecdysozoa</taxon>
        <taxon>Arthropoda</taxon>
        <taxon>Crustacea</taxon>
        <taxon>Multicrustacea</taxon>
        <taxon>Hexanauplia</taxon>
        <taxon>Copepoda</taxon>
        <taxon>Siphonostomatoida</taxon>
        <taxon>Caligidae</taxon>
        <taxon>Lepeophtheirus</taxon>
    </lineage>
</organism>
<keyword evidence="6" id="KW-0349">Heme</keyword>
<evidence type="ECO:0000256" key="6">
    <source>
        <dbReference type="PIRSR" id="PIRSR619791-2"/>
    </source>
</evidence>
<evidence type="ECO:0000256" key="7">
    <source>
        <dbReference type="SAM" id="SignalP"/>
    </source>
</evidence>
<keyword evidence="3" id="KW-0575">Peroxidase</keyword>
<dbReference type="PANTHER" id="PTHR11475:SF4">
    <property type="entry name" value="CHORION PEROXIDASE"/>
    <property type="match status" value="1"/>
</dbReference>
<dbReference type="PRINTS" id="PR00457">
    <property type="entry name" value="ANPEROXIDASE"/>
</dbReference>
<evidence type="ECO:0000256" key="5">
    <source>
        <dbReference type="ARBA" id="ARBA00023180"/>
    </source>
</evidence>
<dbReference type="Gene3D" id="1.10.640.10">
    <property type="entry name" value="Haem peroxidase domain superfamily, animal type"/>
    <property type="match status" value="1"/>
</dbReference>
<dbReference type="InterPro" id="IPR019791">
    <property type="entry name" value="Haem_peroxidase_animal"/>
</dbReference>
<dbReference type="Pfam" id="PF03098">
    <property type="entry name" value="An_peroxidase"/>
    <property type="match status" value="1"/>
</dbReference>
<dbReference type="FunFam" id="1.10.640.10:FF:000003">
    <property type="entry name" value="chorion peroxidase"/>
    <property type="match status" value="1"/>
</dbReference>
<dbReference type="PANTHER" id="PTHR11475">
    <property type="entry name" value="OXIDASE/PEROXIDASE"/>
    <property type="match status" value="1"/>
</dbReference>
<evidence type="ECO:0000256" key="4">
    <source>
        <dbReference type="ARBA" id="ARBA00022729"/>
    </source>
</evidence>
<keyword evidence="6" id="KW-0408">Iron</keyword>
<evidence type="ECO:0000256" key="3">
    <source>
        <dbReference type="ARBA" id="ARBA00022559"/>
    </source>
</evidence>
<dbReference type="GO" id="GO:0046872">
    <property type="term" value="F:metal ion binding"/>
    <property type="evidence" value="ECO:0007669"/>
    <property type="project" value="UniProtKB-KW"/>
</dbReference>
<dbReference type="GO" id="GO:0004601">
    <property type="term" value="F:peroxidase activity"/>
    <property type="evidence" value="ECO:0007669"/>
    <property type="project" value="UniProtKB-KW"/>
</dbReference>
<dbReference type="PROSITE" id="PS50292">
    <property type="entry name" value="PEROXIDASE_3"/>
    <property type="match status" value="1"/>
</dbReference>
<keyword evidence="5" id="KW-0325">Glycoprotein</keyword>
<protein>
    <submittedName>
        <fullName evidence="8">Peroxidasin homolog [Metaseiulus occidentalis]</fullName>
    </submittedName>
</protein>
<dbReference type="InterPro" id="IPR037120">
    <property type="entry name" value="Haem_peroxidase_sf_animal"/>
</dbReference>
<dbReference type="GO" id="GO:0006979">
    <property type="term" value="P:response to oxidative stress"/>
    <property type="evidence" value="ECO:0007669"/>
    <property type="project" value="InterPro"/>
</dbReference>
<keyword evidence="3" id="KW-0560">Oxidoreductase</keyword>
<comment type="subcellular location">
    <subcellularLocation>
        <location evidence="1">Secreted</location>
    </subcellularLocation>
</comment>
<dbReference type="AlphaFoldDB" id="A0A0K2SVA7"/>
<evidence type="ECO:0000256" key="2">
    <source>
        <dbReference type="ARBA" id="ARBA00022525"/>
    </source>
</evidence>
<keyword evidence="2" id="KW-0964">Secreted</keyword>
<feature type="signal peptide" evidence="7">
    <location>
        <begin position="1"/>
        <end position="17"/>
    </location>
</feature>
<dbReference type="GO" id="GO:0020037">
    <property type="term" value="F:heme binding"/>
    <property type="evidence" value="ECO:0007669"/>
    <property type="project" value="InterPro"/>
</dbReference>
<evidence type="ECO:0000313" key="8">
    <source>
        <dbReference type="EMBL" id="CDW17614.1"/>
    </source>
</evidence>
<dbReference type="SUPFAM" id="SSF48113">
    <property type="entry name" value="Heme-dependent peroxidases"/>
    <property type="match status" value="1"/>
</dbReference>
<name>A0A0K2SVA7_LEPSM</name>
<keyword evidence="6" id="KW-0479">Metal-binding</keyword>
<keyword evidence="4 7" id="KW-0732">Signal</keyword>
<sequence length="660" mass="73797">MLWIPYLLILNLVDVHGLTPKDAILLAEEELSDFPESEQLFSSRNPCKKVTTSSLQMSKRNALLKKAMNKLERVGKSTQDFKEEVKNLLAEKFGAQAPCSSTATSNCTADSKYRTIDGTCNNKENTSWGATGAPLIRLLEARYGNAASTPKTKGLFTPSDANCAQPGNLPNSRHVSTTFHPDSDVPSTLATHMVTQFGQYLDHDLSLTPENHVFNCCGDNSKDECSAISIPSNDPFYSTVGITCLEFTRSQQYCDSSPRQQFNAITSYVDASNVYGSDSARLAILRDSNKYLLKTTKTATGKELLPTNDFYVYIAGDPRAVVIPELTTIHTLFVREHNRIAKEILETFPSMDKETIFQEARRILGAENQNVVFDQYLASLFSHKYLDRYRLRITSRSTYDPAVNADISNAFATAAYRFGHSMIRGNSRRAALTPGGSNTSFSRKDAYFRMAHYEAKDGLGLEELLLGLLDQPSQANDNFAVDDLTNHLFNGGRSFGSDLFARNIQRGRDHGLPTYGFWRQHCDLQPVCDWNTKPDNIKQSNWDILKKLYNSPNDIDLFTAGLAENPSEGSVLGETFSCILGKQFENLKYGDRYFFTHSNQIGSFTDSQIQNIRTRNLGQIICDNTDIKRVKANVFKLNSDWITCPNVSTLNVKTFIQSTS</sequence>
<reference evidence="8" key="1">
    <citation type="submission" date="2014-05" db="EMBL/GenBank/DDBJ databases">
        <authorList>
            <person name="Chronopoulou M."/>
        </authorList>
    </citation>
    <scope>NUCLEOTIDE SEQUENCE</scope>
    <source>
        <tissue evidence="8">Whole organism</tissue>
    </source>
</reference>
<accession>A0A0K2SVA7</accession>
<feature type="chain" id="PRO_5005487172" evidence="7">
    <location>
        <begin position="18"/>
        <end position="660"/>
    </location>
</feature>